<dbReference type="Proteomes" id="UP001153332">
    <property type="component" value="Unassembled WGS sequence"/>
</dbReference>
<keyword evidence="2" id="KW-1185">Reference proteome</keyword>
<name>A0ACC2J0M7_9PEZI</name>
<proteinExistence type="predicted"/>
<evidence type="ECO:0000313" key="1">
    <source>
        <dbReference type="EMBL" id="KAJ8120733.1"/>
    </source>
</evidence>
<reference evidence="1" key="1">
    <citation type="submission" date="2022-12" db="EMBL/GenBank/DDBJ databases">
        <title>Genome Sequence of Lasiodiplodia mahajangana.</title>
        <authorList>
            <person name="Buettner E."/>
        </authorList>
    </citation>
    <scope>NUCLEOTIDE SEQUENCE</scope>
    <source>
        <strain evidence="1">VT137</strain>
    </source>
</reference>
<comment type="caution">
    <text evidence="1">The sequence shown here is derived from an EMBL/GenBank/DDBJ whole genome shotgun (WGS) entry which is preliminary data.</text>
</comment>
<accession>A0ACC2J0M7</accession>
<sequence>MPSSQSQKKRRRARDLGDEQAIPPAEIGNANFDQRTTRLDRPHLDRRRNLMAAAPSIDSADSASLVSVSRTSSPSKQLGNMSLISDGFDEDKLLSPSFEIPADLRALIDKIERIGLGDGFLPASAKDELSSCGLNFPYYTFTPTSTDETVSWMSPAAAKNIVARAIRCELLHEDETSWNMEVHHHLLRRVCRPQGRAGLVDFMSCTTARIAPMWCPRGAPSKMVDFCFYINPAYDPEPDLARELESLRLQLPSCSINHTDYRPLWAFPIGPSVETKKEPTDWSKALLQLGTWQSSQLRAIASLERRQTLATSALAFTSTSQSPAQSLVQLPSNPLGFTYYPGIIVQGHEWYFLATAAGKDKPAVLSKLVIGSTDTELGVYKVATALEYLTVTAGWSGGLPPPGGAH</sequence>
<protein>
    <submittedName>
        <fullName evidence="1">Uncharacterized protein</fullName>
    </submittedName>
</protein>
<organism evidence="1 2">
    <name type="scientific">Lasiodiplodia mahajangana</name>
    <dbReference type="NCBI Taxonomy" id="1108764"/>
    <lineage>
        <taxon>Eukaryota</taxon>
        <taxon>Fungi</taxon>
        <taxon>Dikarya</taxon>
        <taxon>Ascomycota</taxon>
        <taxon>Pezizomycotina</taxon>
        <taxon>Dothideomycetes</taxon>
        <taxon>Dothideomycetes incertae sedis</taxon>
        <taxon>Botryosphaeriales</taxon>
        <taxon>Botryosphaeriaceae</taxon>
        <taxon>Lasiodiplodia</taxon>
    </lineage>
</organism>
<gene>
    <name evidence="1" type="ORF">O1611_g10289</name>
</gene>
<dbReference type="EMBL" id="JAPUUL010004007">
    <property type="protein sequence ID" value="KAJ8120733.1"/>
    <property type="molecule type" value="Genomic_DNA"/>
</dbReference>
<evidence type="ECO:0000313" key="2">
    <source>
        <dbReference type="Proteomes" id="UP001153332"/>
    </source>
</evidence>